<keyword evidence="3" id="KW-1185">Reference proteome</keyword>
<evidence type="ECO:0000313" key="3">
    <source>
        <dbReference type="Proteomes" id="UP000000305"/>
    </source>
</evidence>
<accession>E9H6I0</accession>
<proteinExistence type="predicted"/>
<evidence type="ECO:0000256" key="1">
    <source>
        <dbReference type="SAM" id="MobiDB-lite"/>
    </source>
</evidence>
<dbReference type="KEGG" id="dpx:DAPPUDRAFT_110519"/>
<dbReference type="Proteomes" id="UP000000305">
    <property type="component" value="Unassembled WGS sequence"/>
</dbReference>
<dbReference type="EMBL" id="GL732597">
    <property type="protein sequence ID" value="EFX72662.1"/>
    <property type="molecule type" value="Genomic_DNA"/>
</dbReference>
<dbReference type="OrthoDB" id="6338590at2759"/>
<dbReference type="HOGENOM" id="CLU_689403_0_0_1"/>
<evidence type="ECO:0000313" key="2">
    <source>
        <dbReference type="EMBL" id="EFX72662.1"/>
    </source>
</evidence>
<dbReference type="InParanoid" id="E9H6I0"/>
<feature type="region of interest" description="Disordered" evidence="1">
    <location>
        <begin position="63"/>
        <end position="113"/>
    </location>
</feature>
<protein>
    <submittedName>
        <fullName evidence="2">Uncharacterized protein</fullName>
    </submittedName>
</protein>
<feature type="region of interest" description="Disordered" evidence="1">
    <location>
        <begin position="252"/>
        <end position="287"/>
    </location>
</feature>
<feature type="compositionally biased region" description="Acidic residues" evidence="1">
    <location>
        <begin position="266"/>
        <end position="282"/>
    </location>
</feature>
<name>E9H6I0_DAPPU</name>
<reference evidence="2 3" key="1">
    <citation type="journal article" date="2011" name="Science">
        <title>The ecoresponsive genome of Daphnia pulex.</title>
        <authorList>
            <person name="Colbourne J.K."/>
            <person name="Pfrender M.E."/>
            <person name="Gilbert D."/>
            <person name="Thomas W.K."/>
            <person name="Tucker A."/>
            <person name="Oakley T.H."/>
            <person name="Tokishita S."/>
            <person name="Aerts A."/>
            <person name="Arnold G.J."/>
            <person name="Basu M.K."/>
            <person name="Bauer D.J."/>
            <person name="Caceres C.E."/>
            <person name="Carmel L."/>
            <person name="Casola C."/>
            <person name="Choi J.H."/>
            <person name="Detter J.C."/>
            <person name="Dong Q."/>
            <person name="Dusheyko S."/>
            <person name="Eads B.D."/>
            <person name="Frohlich T."/>
            <person name="Geiler-Samerotte K.A."/>
            <person name="Gerlach D."/>
            <person name="Hatcher P."/>
            <person name="Jogdeo S."/>
            <person name="Krijgsveld J."/>
            <person name="Kriventseva E.V."/>
            <person name="Kultz D."/>
            <person name="Laforsch C."/>
            <person name="Lindquist E."/>
            <person name="Lopez J."/>
            <person name="Manak J.R."/>
            <person name="Muller J."/>
            <person name="Pangilinan J."/>
            <person name="Patwardhan R.P."/>
            <person name="Pitluck S."/>
            <person name="Pritham E.J."/>
            <person name="Rechtsteiner A."/>
            <person name="Rho M."/>
            <person name="Rogozin I.B."/>
            <person name="Sakarya O."/>
            <person name="Salamov A."/>
            <person name="Schaack S."/>
            <person name="Shapiro H."/>
            <person name="Shiga Y."/>
            <person name="Skalitzky C."/>
            <person name="Smith Z."/>
            <person name="Souvorov A."/>
            <person name="Sung W."/>
            <person name="Tang Z."/>
            <person name="Tsuchiya D."/>
            <person name="Tu H."/>
            <person name="Vos H."/>
            <person name="Wang M."/>
            <person name="Wolf Y.I."/>
            <person name="Yamagata H."/>
            <person name="Yamada T."/>
            <person name="Ye Y."/>
            <person name="Shaw J.R."/>
            <person name="Andrews J."/>
            <person name="Crease T.J."/>
            <person name="Tang H."/>
            <person name="Lucas S.M."/>
            <person name="Robertson H.M."/>
            <person name="Bork P."/>
            <person name="Koonin E.V."/>
            <person name="Zdobnov E.M."/>
            <person name="Grigoriev I.V."/>
            <person name="Lynch M."/>
            <person name="Boore J.L."/>
        </authorList>
    </citation>
    <scope>NUCLEOTIDE SEQUENCE [LARGE SCALE GENOMIC DNA]</scope>
</reference>
<dbReference type="AlphaFoldDB" id="E9H6I0"/>
<sequence>MQTQLIEIDDRKIETTELFGRLTVVGLNVGGRDGFNEGGRDGFSVGGSDGLRLGGRDGFSEGGRDGFRVGGREGLREGGRDGFRVGGRDGFSEGGRDGLREGGRDGLREGGRDGFRRIEPRLKSDETGIRYEAVTDDSLGRSRIYTDEISINLWTKHFLRVIVCKCLIVHKRNRMQLPAAVYSSVECDKETKEDHFNYALKPVSITSVSTIVATLFRQDCGVFRILEEYNCCRMFEQEAANDVQVNNDVEMQQPPPVEMSSTDSDYYSEVEGDSPIDSEEDNSYPADQVTPTSKRFWNLSPSLQAISCVWGFPVQERWKFNARNIFLGCKVEAEQLNLFLGNKWCEKTNTMSQNRERFKSLADATAVPQLILSTIQSYFRKRQPERTAADAVSNKRFRGN</sequence>
<gene>
    <name evidence="2" type="ORF">DAPPUDRAFT_110519</name>
</gene>
<organism evidence="2 3">
    <name type="scientific">Daphnia pulex</name>
    <name type="common">Water flea</name>
    <dbReference type="NCBI Taxonomy" id="6669"/>
    <lineage>
        <taxon>Eukaryota</taxon>
        <taxon>Metazoa</taxon>
        <taxon>Ecdysozoa</taxon>
        <taxon>Arthropoda</taxon>
        <taxon>Crustacea</taxon>
        <taxon>Branchiopoda</taxon>
        <taxon>Diplostraca</taxon>
        <taxon>Cladocera</taxon>
        <taxon>Anomopoda</taxon>
        <taxon>Daphniidae</taxon>
        <taxon>Daphnia</taxon>
    </lineage>
</organism>